<proteinExistence type="predicted"/>
<dbReference type="InParanoid" id="A0A5C3PU51"/>
<gene>
    <name evidence="1" type="ORF">K466DRAFT_154637</name>
</gene>
<evidence type="ECO:0000313" key="2">
    <source>
        <dbReference type="Proteomes" id="UP000308197"/>
    </source>
</evidence>
<organism evidence="1 2">
    <name type="scientific">Polyporus arcularius HHB13444</name>
    <dbReference type="NCBI Taxonomy" id="1314778"/>
    <lineage>
        <taxon>Eukaryota</taxon>
        <taxon>Fungi</taxon>
        <taxon>Dikarya</taxon>
        <taxon>Basidiomycota</taxon>
        <taxon>Agaricomycotina</taxon>
        <taxon>Agaricomycetes</taxon>
        <taxon>Polyporales</taxon>
        <taxon>Polyporaceae</taxon>
        <taxon>Polyporus</taxon>
    </lineage>
</organism>
<evidence type="ECO:0000313" key="1">
    <source>
        <dbReference type="EMBL" id="TFK93186.1"/>
    </source>
</evidence>
<dbReference type="Proteomes" id="UP000308197">
    <property type="component" value="Unassembled WGS sequence"/>
</dbReference>
<accession>A0A5C3PU51</accession>
<reference evidence="1 2" key="1">
    <citation type="journal article" date="2019" name="Nat. Ecol. Evol.">
        <title>Megaphylogeny resolves global patterns of mushroom evolution.</title>
        <authorList>
            <person name="Varga T."/>
            <person name="Krizsan K."/>
            <person name="Foldi C."/>
            <person name="Dima B."/>
            <person name="Sanchez-Garcia M."/>
            <person name="Sanchez-Ramirez S."/>
            <person name="Szollosi G.J."/>
            <person name="Szarkandi J.G."/>
            <person name="Papp V."/>
            <person name="Albert L."/>
            <person name="Andreopoulos W."/>
            <person name="Angelini C."/>
            <person name="Antonin V."/>
            <person name="Barry K.W."/>
            <person name="Bougher N.L."/>
            <person name="Buchanan P."/>
            <person name="Buyck B."/>
            <person name="Bense V."/>
            <person name="Catcheside P."/>
            <person name="Chovatia M."/>
            <person name="Cooper J."/>
            <person name="Damon W."/>
            <person name="Desjardin D."/>
            <person name="Finy P."/>
            <person name="Geml J."/>
            <person name="Haridas S."/>
            <person name="Hughes K."/>
            <person name="Justo A."/>
            <person name="Karasinski D."/>
            <person name="Kautmanova I."/>
            <person name="Kiss B."/>
            <person name="Kocsube S."/>
            <person name="Kotiranta H."/>
            <person name="LaButti K.M."/>
            <person name="Lechner B.E."/>
            <person name="Liimatainen K."/>
            <person name="Lipzen A."/>
            <person name="Lukacs Z."/>
            <person name="Mihaltcheva S."/>
            <person name="Morgado L.N."/>
            <person name="Niskanen T."/>
            <person name="Noordeloos M.E."/>
            <person name="Ohm R.A."/>
            <person name="Ortiz-Santana B."/>
            <person name="Ovrebo C."/>
            <person name="Racz N."/>
            <person name="Riley R."/>
            <person name="Savchenko A."/>
            <person name="Shiryaev A."/>
            <person name="Soop K."/>
            <person name="Spirin V."/>
            <person name="Szebenyi C."/>
            <person name="Tomsovsky M."/>
            <person name="Tulloss R.E."/>
            <person name="Uehling J."/>
            <person name="Grigoriev I.V."/>
            <person name="Vagvolgyi C."/>
            <person name="Papp T."/>
            <person name="Martin F.M."/>
            <person name="Miettinen O."/>
            <person name="Hibbett D.S."/>
            <person name="Nagy L.G."/>
        </authorList>
    </citation>
    <scope>NUCLEOTIDE SEQUENCE [LARGE SCALE GENOMIC DNA]</scope>
    <source>
        <strain evidence="1 2">HHB13444</strain>
    </source>
</reference>
<dbReference type="AlphaFoldDB" id="A0A5C3PU51"/>
<sequence length="140" mass="15421">MRFGFGVLQLAAQRLSAPTACSSPLILLRPPPSLSVSIDMFRSTARRPLLLACMGTAMWAYGSKWTMMQRSKLTWRLLNHIHEVHGDMQLGGLHSPAKSAGTYWHGQEGLLSADFSRLAPSTIERIPVFSGICVLRRAAT</sequence>
<keyword evidence="2" id="KW-1185">Reference proteome</keyword>
<name>A0A5C3PU51_9APHY</name>
<dbReference type="EMBL" id="ML210986">
    <property type="protein sequence ID" value="TFK93186.1"/>
    <property type="molecule type" value="Genomic_DNA"/>
</dbReference>
<protein>
    <submittedName>
        <fullName evidence="1">Uncharacterized protein</fullName>
    </submittedName>
</protein>